<dbReference type="AlphaFoldDB" id="A0ABD3HME9"/>
<reference evidence="1 2" key="1">
    <citation type="submission" date="2024-09" db="EMBL/GenBank/DDBJ databases">
        <title>Chromosome-scale assembly of Riccia sorocarpa.</title>
        <authorList>
            <person name="Paukszto L."/>
        </authorList>
    </citation>
    <scope>NUCLEOTIDE SEQUENCE [LARGE SCALE GENOMIC DNA]</scope>
    <source>
        <strain evidence="1">LP-2024</strain>
        <tissue evidence="1">Aerial parts of the thallus</tissue>
    </source>
</reference>
<organism evidence="1 2">
    <name type="scientific">Riccia sorocarpa</name>
    <dbReference type="NCBI Taxonomy" id="122646"/>
    <lineage>
        <taxon>Eukaryota</taxon>
        <taxon>Viridiplantae</taxon>
        <taxon>Streptophyta</taxon>
        <taxon>Embryophyta</taxon>
        <taxon>Marchantiophyta</taxon>
        <taxon>Marchantiopsida</taxon>
        <taxon>Marchantiidae</taxon>
        <taxon>Marchantiales</taxon>
        <taxon>Ricciaceae</taxon>
        <taxon>Riccia</taxon>
    </lineage>
</organism>
<protein>
    <submittedName>
        <fullName evidence="1">Uncharacterized protein</fullName>
    </submittedName>
</protein>
<proteinExistence type="predicted"/>
<comment type="caution">
    <text evidence="1">The sequence shown here is derived from an EMBL/GenBank/DDBJ whole genome shotgun (WGS) entry which is preliminary data.</text>
</comment>
<accession>A0ABD3HME9</accession>
<dbReference type="EMBL" id="JBJQOH010000003">
    <property type="protein sequence ID" value="KAL3691265.1"/>
    <property type="molecule type" value="Genomic_DNA"/>
</dbReference>
<evidence type="ECO:0000313" key="1">
    <source>
        <dbReference type="EMBL" id="KAL3691265.1"/>
    </source>
</evidence>
<evidence type="ECO:0000313" key="2">
    <source>
        <dbReference type="Proteomes" id="UP001633002"/>
    </source>
</evidence>
<name>A0ABD3HME9_9MARC</name>
<sequence length="78" mass="9370">MVDKLKSLSGESVEYESRILTRFLKHSSISKTLKNHVIHTLDITHTEFYEQFMLHHISYQDKLAHFVKHDFIQKWQAK</sequence>
<keyword evidence="2" id="KW-1185">Reference proteome</keyword>
<dbReference type="Proteomes" id="UP001633002">
    <property type="component" value="Unassembled WGS sequence"/>
</dbReference>
<gene>
    <name evidence="1" type="ORF">R1sor_004916</name>
</gene>